<organism evidence="2">
    <name type="scientific">uncultured Caudovirales phage</name>
    <dbReference type="NCBI Taxonomy" id="2100421"/>
    <lineage>
        <taxon>Viruses</taxon>
        <taxon>Duplodnaviria</taxon>
        <taxon>Heunggongvirae</taxon>
        <taxon>Uroviricota</taxon>
        <taxon>Caudoviricetes</taxon>
        <taxon>Peduoviridae</taxon>
        <taxon>Maltschvirus</taxon>
        <taxon>Maltschvirus maltsch</taxon>
    </lineage>
</organism>
<proteinExistence type="predicted"/>
<evidence type="ECO:0000313" key="2">
    <source>
        <dbReference type="EMBL" id="CAB4125559.1"/>
    </source>
</evidence>
<protein>
    <submittedName>
        <fullName evidence="2">Uncharacterized protein</fullName>
    </submittedName>
</protein>
<reference evidence="2" key="1">
    <citation type="submission" date="2020-04" db="EMBL/GenBank/DDBJ databases">
        <authorList>
            <person name="Chiriac C."/>
            <person name="Salcher M."/>
            <person name="Ghai R."/>
            <person name="Kavagutti S V."/>
        </authorList>
    </citation>
    <scope>NUCLEOTIDE SEQUENCE</scope>
</reference>
<keyword evidence="1" id="KW-0812">Transmembrane</keyword>
<evidence type="ECO:0000256" key="1">
    <source>
        <dbReference type="SAM" id="Phobius"/>
    </source>
</evidence>
<keyword evidence="1" id="KW-0472">Membrane</keyword>
<gene>
    <name evidence="2" type="ORF">UFOVP57_156</name>
</gene>
<accession>A0A6J5L0E8</accession>
<dbReference type="EMBL" id="LR796187">
    <property type="protein sequence ID" value="CAB4125559.1"/>
    <property type="molecule type" value="Genomic_DNA"/>
</dbReference>
<sequence>MKALWNHPLVVVLTYPLVLVYCVLLTPFAWMWDLYNEHFGVEE</sequence>
<name>A0A6J5L0E8_9CAUD</name>
<feature type="transmembrane region" description="Helical" evidence="1">
    <location>
        <begin position="12"/>
        <end position="32"/>
    </location>
</feature>
<keyword evidence="1" id="KW-1133">Transmembrane helix</keyword>